<keyword evidence="9" id="KW-0833">Ubl conjugation pathway</keyword>
<accession>A0A024UQK9</accession>
<name>A0A024UQK9_9STRA</name>
<dbReference type="Gene3D" id="3.30.40.10">
    <property type="entry name" value="Zinc/RING finger domain, C3HC4 (zinc finger)"/>
    <property type="match status" value="1"/>
</dbReference>
<evidence type="ECO:0000256" key="3">
    <source>
        <dbReference type="ARBA" id="ARBA00004496"/>
    </source>
</evidence>
<evidence type="ECO:0000256" key="5">
    <source>
        <dbReference type="ARBA" id="ARBA00007434"/>
    </source>
</evidence>
<dbReference type="GO" id="GO:0000209">
    <property type="term" value="P:protein polyubiquitination"/>
    <property type="evidence" value="ECO:0007669"/>
    <property type="project" value="TreeGrafter"/>
</dbReference>
<dbReference type="InterPro" id="IPR045132">
    <property type="entry name" value="UBE4"/>
</dbReference>
<dbReference type="EMBL" id="KI913953">
    <property type="protein sequence ID" value="ETW08589.1"/>
    <property type="molecule type" value="Genomic_DNA"/>
</dbReference>
<evidence type="ECO:0000256" key="9">
    <source>
        <dbReference type="ARBA" id="ARBA00022786"/>
    </source>
</evidence>
<gene>
    <name evidence="13" type="ORF">H310_01137</name>
</gene>
<dbReference type="InterPro" id="IPR013083">
    <property type="entry name" value="Znf_RING/FYVE/PHD"/>
</dbReference>
<dbReference type="FunFam" id="3.30.40.10:FF:000055">
    <property type="entry name" value="Ubiquitin conjugation factor e4 a"/>
    <property type="match status" value="1"/>
</dbReference>
<dbReference type="SMART" id="SM00504">
    <property type="entry name" value="Ubox"/>
    <property type="match status" value="1"/>
</dbReference>
<reference evidence="13" key="1">
    <citation type="submission" date="2013-12" db="EMBL/GenBank/DDBJ databases">
        <title>The Genome Sequence of Aphanomyces invadans NJM9701.</title>
        <authorList>
            <consortium name="The Broad Institute Genomics Platform"/>
            <person name="Russ C."/>
            <person name="Tyler B."/>
            <person name="van West P."/>
            <person name="Dieguez-Uribeondo J."/>
            <person name="Young S.K."/>
            <person name="Zeng Q."/>
            <person name="Gargeya S."/>
            <person name="Fitzgerald M."/>
            <person name="Abouelleil A."/>
            <person name="Alvarado L."/>
            <person name="Chapman S.B."/>
            <person name="Gainer-Dewar J."/>
            <person name="Goldberg J."/>
            <person name="Griggs A."/>
            <person name="Gujja S."/>
            <person name="Hansen M."/>
            <person name="Howarth C."/>
            <person name="Imamovic A."/>
            <person name="Ireland A."/>
            <person name="Larimer J."/>
            <person name="McCowan C."/>
            <person name="Murphy C."/>
            <person name="Pearson M."/>
            <person name="Poon T.W."/>
            <person name="Priest M."/>
            <person name="Roberts A."/>
            <person name="Saif S."/>
            <person name="Shea T."/>
            <person name="Sykes S."/>
            <person name="Wortman J."/>
            <person name="Nusbaum C."/>
            <person name="Birren B."/>
        </authorList>
    </citation>
    <scope>NUCLEOTIDE SEQUENCE [LARGE SCALE GENOMIC DNA]</scope>
    <source>
        <strain evidence="13">NJM9701</strain>
    </source>
</reference>
<dbReference type="VEuPathDB" id="FungiDB:H310_01137"/>
<evidence type="ECO:0000256" key="2">
    <source>
        <dbReference type="ARBA" id="ARBA00004123"/>
    </source>
</evidence>
<dbReference type="RefSeq" id="XP_008862394.1">
    <property type="nucleotide sequence ID" value="XM_008864172.1"/>
</dbReference>
<keyword evidence="8" id="KW-0808">Transferase</keyword>
<dbReference type="PANTHER" id="PTHR13931:SF2">
    <property type="entry name" value="UBIQUITIN CONJUGATION FACTOR E4 B"/>
    <property type="match status" value="1"/>
</dbReference>
<feature type="region of interest" description="Disordered" evidence="11">
    <location>
        <begin position="1"/>
        <end position="37"/>
    </location>
</feature>
<evidence type="ECO:0000256" key="10">
    <source>
        <dbReference type="ARBA" id="ARBA00023242"/>
    </source>
</evidence>
<dbReference type="Pfam" id="PF10408">
    <property type="entry name" value="Ufd2P_core"/>
    <property type="match status" value="1"/>
</dbReference>
<dbReference type="InterPro" id="IPR003613">
    <property type="entry name" value="Ubox_domain"/>
</dbReference>
<dbReference type="GO" id="GO:0005634">
    <property type="term" value="C:nucleus"/>
    <property type="evidence" value="ECO:0007669"/>
    <property type="project" value="UniProtKB-SubCell"/>
</dbReference>
<dbReference type="InterPro" id="IPR019474">
    <property type="entry name" value="Ub_conjug_fac_E4_core"/>
</dbReference>
<dbReference type="GO" id="GO:0000151">
    <property type="term" value="C:ubiquitin ligase complex"/>
    <property type="evidence" value="ECO:0007669"/>
    <property type="project" value="InterPro"/>
</dbReference>
<dbReference type="UniPathway" id="UPA00143"/>
<evidence type="ECO:0000256" key="1">
    <source>
        <dbReference type="ARBA" id="ARBA00000900"/>
    </source>
</evidence>
<feature type="compositionally biased region" description="Low complexity" evidence="11">
    <location>
        <begin position="56"/>
        <end position="74"/>
    </location>
</feature>
<dbReference type="GeneID" id="20078187"/>
<dbReference type="GO" id="GO:0036503">
    <property type="term" value="P:ERAD pathway"/>
    <property type="evidence" value="ECO:0007669"/>
    <property type="project" value="InterPro"/>
</dbReference>
<evidence type="ECO:0000256" key="4">
    <source>
        <dbReference type="ARBA" id="ARBA00004906"/>
    </source>
</evidence>
<proteinExistence type="inferred from homology"/>
<feature type="region of interest" description="Disordered" evidence="11">
    <location>
        <begin position="56"/>
        <end position="78"/>
    </location>
</feature>
<evidence type="ECO:0000259" key="12">
    <source>
        <dbReference type="PROSITE" id="PS51698"/>
    </source>
</evidence>
<evidence type="ECO:0000313" key="13">
    <source>
        <dbReference type="EMBL" id="ETW08589.1"/>
    </source>
</evidence>
<sequence length="1056" mass="116407">MASWISAWVSGNGAPNDDEGKDDSAPVNQPSAEEVRQKRLERLAALEAAAATAAAATSATIPAPIQPPATASSIQSTPNEGIKRSVVPLQSLPVEPLSSTPLSKRKSATRRDPLHNALQQILGVTLTESHASPHLVYVAIDNDTINADNLSEVLYSRLLVEDPAYSSTLEYLFAVYQRVRKETSGLNDADLVVVLSVQEQCVNYSVTCLLEPEMFPSRLTPLEAFDALVRNPNASTPSFLDALALGIEAQGGVAALGRVGGPILQKLVSEVFLGSQSILAVETWAPGIQTIGSLVRIKGFATVFTNMPGFLLTPPLNGRRLQDATALGILLRFSSDAPDPAIKDMFANITKRSRVDVNESVDRLRSNISLVQNLVTDIFRSLLRGGATSKDRTLQWLEQALVVNVEAAKENPNLALVSTAGMLINLNVVLLRLCGPFFPPSTKHSLIDATFWNIWPNPLFPEDATKLVALAAQSSQTTSATFPSFNFITQCFFLTARAVHLGTVSTIGKYMRLMRQLSYMQNHMNDQSDPRMRAQFEMLAASKMIIDAKLLHPELLHELIRFALLSANVTCRMCLASDGKPLATTGFDLPLPTAPDALLLPFVPEHIVEDIIGIVLFVARFAPDELKSFAFDDFLTMTLIFLSSPQMIRSPHLRAKMSECLYELCLPSHESEDRPTASIPSAVASLVKSKLAQQHLAPCLLALYGDVEQTGFYEKLEHRYNIACLLKYLWKLPDHKAAFVMISQNQTAFVKFAHGLMNHINSLLTDALTNLPEIKSLQEEAQSPQWLSLDEALREQKQSLLAEKERTVTSSLQLANETIHMMSYLTSEIRAPFLTPELEDRLVGMLNSVLVKLAGPRGLDLKVTNPEMYKFRPKVMLREIVGTILHFSQYDSFQHAVASNGLYDPTVYRKCTGILQRTQLVDAASVATFDAFAQKVEALYSSTTQDEALLGDIPEEFMDPLLWQVMKDPVTLPSGYIVDKSTITQHLMNDPSDPFTRAPLSIDQLVPNSALKAKIEAWVAAQTNLRWHHEGTRDELPELNAHPMVENCSNSILTKR</sequence>
<dbReference type="GO" id="GO:0005737">
    <property type="term" value="C:cytoplasm"/>
    <property type="evidence" value="ECO:0007669"/>
    <property type="project" value="UniProtKB-SubCell"/>
</dbReference>
<protein>
    <recommendedName>
        <fullName evidence="6">RING-type E3 ubiquitin transferase</fullName>
        <ecNumber evidence="6">2.3.2.27</ecNumber>
    </recommendedName>
</protein>
<evidence type="ECO:0000256" key="11">
    <source>
        <dbReference type="SAM" id="MobiDB-lite"/>
    </source>
</evidence>
<comment type="pathway">
    <text evidence="4">Protein modification; protein ubiquitination.</text>
</comment>
<feature type="domain" description="U-box" evidence="12">
    <location>
        <begin position="952"/>
        <end position="1025"/>
    </location>
</feature>
<evidence type="ECO:0000256" key="8">
    <source>
        <dbReference type="ARBA" id="ARBA00022679"/>
    </source>
</evidence>
<dbReference type="STRING" id="157072.A0A024UQK9"/>
<keyword evidence="10" id="KW-0539">Nucleus</keyword>
<evidence type="ECO:0000256" key="6">
    <source>
        <dbReference type="ARBA" id="ARBA00012483"/>
    </source>
</evidence>
<dbReference type="AlphaFoldDB" id="A0A024UQK9"/>
<comment type="similarity">
    <text evidence="5">Belongs to the ubiquitin conjugation factor E4 family.</text>
</comment>
<dbReference type="OrthoDB" id="20295at2759"/>
<comment type="catalytic activity">
    <reaction evidence="1">
        <text>S-ubiquitinyl-[E2 ubiquitin-conjugating enzyme]-L-cysteine + [acceptor protein]-L-lysine = [E2 ubiquitin-conjugating enzyme]-L-cysteine + N(6)-ubiquitinyl-[acceptor protein]-L-lysine.</text>
        <dbReference type="EC" id="2.3.2.27"/>
    </reaction>
</comment>
<dbReference type="PANTHER" id="PTHR13931">
    <property type="entry name" value="UBIQUITINATION FACTOR E4"/>
    <property type="match status" value="1"/>
</dbReference>
<dbReference type="Pfam" id="PF04564">
    <property type="entry name" value="U-box"/>
    <property type="match status" value="1"/>
</dbReference>
<comment type="subcellular location">
    <subcellularLocation>
        <location evidence="3">Cytoplasm</location>
    </subcellularLocation>
    <subcellularLocation>
        <location evidence="2">Nucleus</location>
    </subcellularLocation>
</comment>
<dbReference type="EC" id="2.3.2.27" evidence="6"/>
<dbReference type="eggNOG" id="KOG2042">
    <property type="taxonomic scope" value="Eukaryota"/>
</dbReference>
<dbReference type="GO" id="GO:0034450">
    <property type="term" value="F:ubiquitin-ubiquitin ligase activity"/>
    <property type="evidence" value="ECO:0007669"/>
    <property type="project" value="InterPro"/>
</dbReference>
<dbReference type="GO" id="GO:0006511">
    <property type="term" value="P:ubiquitin-dependent protein catabolic process"/>
    <property type="evidence" value="ECO:0007669"/>
    <property type="project" value="InterPro"/>
</dbReference>
<keyword evidence="7" id="KW-0963">Cytoplasm</keyword>
<dbReference type="SUPFAM" id="SSF57850">
    <property type="entry name" value="RING/U-box"/>
    <property type="match status" value="1"/>
</dbReference>
<dbReference type="PROSITE" id="PS51698">
    <property type="entry name" value="U_BOX"/>
    <property type="match status" value="1"/>
</dbReference>
<organism evidence="13">
    <name type="scientific">Aphanomyces invadans</name>
    <dbReference type="NCBI Taxonomy" id="157072"/>
    <lineage>
        <taxon>Eukaryota</taxon>
        <taxon>Sar</taxon>
        <taxon>Stramenopiles</taxon>
        <taxon>Oomycota</taxon>
        <taxon>Saprolegniomycetes</taxon>
        <taxon>Saprolegniales</taxon>
        <taxon>Verrucalvaceae</taxon>
        <taxon>Aphanomyces</taxon>
    </lineage>
</organism>
<evidence type="ECO:0000256" key="7">
    <source>
        <dbReference type="ARBA" id="ARBA00022490"/>
    </source>
</evidence>